<dbReference type="SMART" id="SM00870">
    <property type="entry name" value="Asparaginase"/>
    <property type="match status" value="1"/>
</dbReference>
<dbReference type="PANTHER" id="PTHR11707">
    <property type="entry name" value="L-ASPARAGINASE"/>
    <property type="match status" value="1"/>
</dbReference>
<evidence type="ECO:0000259" key="7">
    <source>
        <dbReference type="Pfam" id="PF00710"/>
    </source>
</evidence>
<proteinExistence type="inferred from homology"/>
<dbReference type="InterPro" id="IPR006034">
    <property type="entry name" value="Asparaginase/glutaminase-like"/>
</dbReference>
<evidence type="ECO:0000259" key="8">
    <source>
        <dbReference type="Pfam" id="PF17763"/>
    </source>
</evidence>
<dbReference type="Proteomes" id="UP000611500">
    <property type="component" value="Unassembled WGS sequence"/>
</dbReference>
<dbReference type="InterPro" id="IPR020827">
    <property type="entry name" value="Asparaginase/glutaminase_AS1"/>
</dbReference>
<name>A0A8J3MG83_9RHOB</name>
<dbReference type="PROSITE" id="PS00144">
    <property type="entry name" value="ASN_GLN_ASE_1"/>
    <property type="match status" value="1"/>
</dbReference>
<accession>A0A8J3MG83</accession>
<feature type="domain" description="L-asparaginase N-terminal" evidence="7">
    <location>
        <begin position="4"/>
        <end position="193"/>
    </location>
</feature>
<dbReference type="PRINTS" id="PR00139">
    <property type="entry name" value="ASNGLNASE"/>
</dbReference>
<evidence type="ECO:0000256" key="2">
    <source>
        <dbReference type="ARBA" id="ARBA00022801"/>
    </source>
</evidence>
<evidence type="ECO:0000256" key="1">
    <source>
        <dbReference type="ARBA" id="ARBA00010518"/>
    </source>
</evidence>
<feature type="active site" evidence="6">
    <location>
        <position position="89"/>
    </location>
</feature>
<dbReference type="Pfam" id="PF17763">
    <property type="entry name" value="Asparaginase_C"/>
    <property type="match status" value="1"/>
</dbReference>
<dbReference type="InterPro" id="IPR027473">
    <property type="entry name" value="L-asparaginase_C"/>
</dbReference>
<reference evidence="9" key="1">
    <citation type="journal article" date="2014" name="Int. J. Syst. Evol. Microbiol.">
        <title>Complete genome sequence of Corynebacterium casei LMG S-19264T (=DSM 44701T), isolated from a smear-ripened cheese.</title>
        <authorList>
            <consortium name="US DOE Joint Genome Institute (JGI-PGF)"/>
            <person name="Walter F."/>
            <person name="Albersmeier A."/>
            <person name="Kalinowski J."/>
            <person name="Ruckert C."/>
        </authorList>
    </citation>
    <scope>NUCLEOTIDE SEQUENCE</scope>
    <source>
        <strain evidence="9">CGMCC 1.7081</strain>
    </source>
</reference>
<evidence type="ECO:0000256" key="3">
    <source>
        <dbReference type="PIRSR" id="PIRSR001220-1"/>
    </source>
</evidence>
<gene>
    <name evidence="9" type="ORF">GCM10010961_35260</name>
</gene>
<evidence type="ECO:0000256" key="5">
    <source>
        <dbReference type="PROSITE-ProRule" id="PRU10099"/>
    </source>
</evidence>
<dbReference type="PROSITE" id="PS51732">
    <property type="entry name" value="ASN_GLN_ASE_3"/>
    <property type="match status" value="1"/>
</dbReference>
<feature type="active site" evidence="5">
    <location>
        <position position="12"/>
    </location>
</feature>
<dbReference type="CDD" id="cd08964">
    <property type="entry name" value="L-asparaginase_II"/>
    <property type="match status" value="1"/>
</dbReference>
<feature type="active site" description="O-isoaspartyl threonine intermediate" evidence="3">
    <location>
        <position position="12"/>
    </location>
</feature>
<protein>
    <submittedName>
        <fullName evidence="9">L-asparaginase</fullName>
    </submittedName>
</protein>
<dbReference type="InterPro" id="IPR027475">
    <property type="entry name" value="Asparaginase/glutaminase_AS2"/>
</dbReference>
<comment type="similarity">
    <text evidence="1">Belongs to the asparaginase 1 family.</text>
</comment>
<dbReference type="AlphaFoldDB" id="A0A8J3MG83"/>
<dbReference type="PIRSF" id="PIRSF001220">
    <property type="entry name" value="L-ASNase_gatD"/>
    <property type="match status" value="1"/>
</dbReference>
<dbReference type="PROSITE" id="PS00917">
    <property type="entry name" value="ASN_GLN_ASE_2"/>
    <property type="match status" value="1"/>
</dbReference>
<dbReference type="InterPro" id="IPR040919">
    <property type="entry name" value="Asparaginase_C"/>
</dbReference>
<reference evidence="9" key="2">
    <citation type="submission" date="2020-09" db="EMBL/GenBank/DDBJ databases">
        <authorList>
            <person name="Sun Q."/>
            <person name="Zhou Y."/>
        </authorList>
    </citation>
    <scope>NUCLEOTIDE SEQUENCE</scope>
    <source>
        <strain evidence="9">CGMCC 1.7081</strain>
    </source>
</reference>
<feature type="domain" description="Asparaginase/glutaminase C-terminal" evidence="8">
    <location>
        <begin position="209"/>
        <end position="323"/>
    </location>
</feature>
<evidence type="ECO:0000313" key="9">
    <source>
        <dbReference type="EMBL" id="GHG99347.1"/>
    </source>
</evidence>
<dbReference type="EMBL" id="BNAP01000023">
    <property type="protein sequence ID" value="GHG99347.1"/>
    <property type="molecule type" value="Genomic_DNA"/>
</dbReference>
<sequence>MKQVTLIATGGTIASSSDAKAGAVNAGLSGETLIASLHEPLEDIAVTVENFEAAGSYALDLATIHRLCQRIDAVLEDDAVDGVVVTHGTDTMEESAFLAWLLVRSDKPVVFTGAQRHAGQADTDGPRNIHDAICAAASADLHGVGAVILFEGDIHGARYVTKAHTSRVDTFRSAGHGKLGEVDHGTVHLYTRPAQPRRVLETPALDPGVELIALGLGASPRLMRLAAADGATGVVLAAFGRGNAPRGFAAATAELVAQGCPVVVASRCQDGRTRAIYGKDSGGVTLVEQGALLAGDLSAVKARLLLSALLAKKLPATALAEAFALYA</sequence>
<keyword evidence="2" id="KW-0378">Hydrolase</keyword>
<keyword evidence="10" id="KW-1185">Reference proteome</keyword>
<dbReference type="GO" id="GO:0004067">
    <property type="term" value="F:asparaginase activity"/>
    <property type="evidence" value="ECO:0007669"/>
    <property type="project" value="UniProtKB-UniRule"/>
</dbReference>
<organism evidence="9 10">
    <name type="scientific">Pseudodonghicola xiamenensis</name>
    <dbReference type="NCBI Taxonomy" id="337702"/>
    <lineage>
        <taxon>Bacteria</taxon>
        <taxon>Pseudomonadati</taxon>
        <taxon>Pseudomonadota</taxon>
        <taxon>Alphaproteobacteria</taxon>
        <taxon>Rhodobacterales</taxon>
        <taxon>Paracoccaceae</taxon>
        <taxon>Pseudodonghicola</taxon>
    </lineage>
</organism>
<dbReference type="InterPro" id="IPR036152">
    <property type="entry name" value="Asp/glu_Ase-like_sf"/>
</dbReference>
<feature type="binding site" evidence="4">
    <location>
        <position position="56"/>
    </location>
    <ligand>
        <name>substrate</name>
    </ligand>
</feature>
<dbReference type="FunFam" id="3.40.50.1170:FF:000001">
    <property type="entry name" value="L-asparaginase 2"/>
    <property type="match status" value="1"/>
</dbReference>
<evidence type="ECO:0000256" key="6">
    <source>
        <dbReference type="PROSITE-ProRule" id="PRU10100"/>
    </source>
</evidence>
<comment type="caution">
    <text evidence="9">The sequence shown here is derived from an EMBL/GenBank/DDBJ whole genome shotgun (WGS) entry which is preliminary data.</text>
</comment>
<dbReference type="PANTHER" id="PTHR11707:SF28">
    <property type="entry name" value="60 KDA LYSOPHOSPHOLIPASE"/>
    <property type="match status" value="1"/>
</dbReference>
<evidence type="ECO:0000313" key="10">
    <source>
        <dbReference type="Proteomes" id="UP000611500"/>
    </source>
</evidence>
<dbReference type="InterPro" id="IPR037152">
    <property type="entry name" value="L-asparaginase_N_sf"/>
</dbReference>
<dbReference type="Gene3D" id="3.40.50.40">
    <property type="match status" value="1"/>
</dbReference>
<dbReference type="SFLD" id="SFLDS00057">
    <property type="entry name" value="Glutaminase/Asparaginase"/>
    <property type="match status" value="1"/>
</dbReference>
<dbReference type="InterPro" id="IPR004550">
    <property type="entry name" value="AsnASE_II"/>
</dbReference>
<dbReference type="PIRSF" id="PIRSF500176">
    <property type="entry name" value="L_ASNase"/>
    <property type="match status" value="1"/>
</dbReference>
<dbReference type="GO" id="GO:0006528">
    <property type="term" value="P:asparagine metabolic process"/>
    <property type="evidence" value="ECO:0007669"/>
    <property type="project" value="InterPro"/>
</dbReference>
<dbReference type="InterPro" id="IPR027474">
    <property type="entry name" value="L-asparaginase_N"/>
</dbReference>
<dbReference type="RefSeq" id="WP_189658390.1">
    <property type="nucleotide sequence ID" value="NZ_BNAP01000023.1"/>
</dbReference>
<dbReference type="SUPFAM" id="SSF53774">
    <property type="entry name" value="Glutaminase/Asparaginase"/>
    <property type="match status" value="1"/>
</dbReference>
<evidence type="ECO:0000256" key="4">
    <source>
        <dbReference type="PIRSR" id="PIRSR001220-2"/>
    </source>
</evidence>
<feature type="binding site" evidence="4">
    <location>
        <begin position="89"/>
        <end position="90"/>
    </location>
    <ligand>
        <name>substrate</name>
    </ligand>
</feature>
<dbReference type="Pfam" id="PF00710">
    <property type="entry name" value="Asparaginase"/>
    <property type="match status" value="1"/>
</dbReference>
<dbReference type="Gene3D" id="3.40.50.1170">
    <property type="entry name" value="L-asparaginase, N-terminal domain"/>
    <property type="match status" value="1"/>
</dbReference>